<dbReference type="InterPro" id="IPR011006">
    <property type="entry name" value="CheY-like_superfamily"/>
</dbReference>
<dbReference type="AlphaFoldDB" id="A0A3S3PZJ3"/>
<dbReference type="PANTHER" id="PTHR43214:SF43">
    <property type="entry name" value="TWO-COMPONENT RESPONSE REGULATOR"/>
    <property type="match status" value="1"/>
</dbReference>
<dbReference type="InterPro" id="IPR058245">
    <property type="entry name" value="NreC/VraR/RcsB-like_REC"/>
</dbReference>
<accession>A0A3S3PZJ3</accession>
<dbReference type="CDD" id="cd17535">
    <property type="entry name" value="REC_NarL-like"/>
    <property type="match status" value="1"/>
</dbReference>
<gene>
    <name evidence="6" type="ORF">DPV69_07680</name>
</gene>
<dbReference type="SMART" id="SM00448">
    <property type="entry name" value="REC"/>
    <property type="match status" value="1"/>
</dbReference>
<dbReference type="PANTHER" id="PTHR43214">
    <property type="entry name" value="TWO-COMPONENT RESPONSE REGULATOR"/>
    <property type="match status" value="1"/>
</dbReference>
<dbReference type="PRINTS" id="PR00038">
    <property type="entry name" value="HTHLUXR"/>
</dbReference>
<feature type="domain" description="HTH luxR-type" evidence="4">
    <location>
        <begin position="150"/>
        <end position="215"/>
    </location>
</feature>
<feature type="domain" description="Response regulatory" evidence="5">
    <location>
        <begin position="6"/>
        <end position="122"/>
    </location>
</feature>
<name>A0A3S3PZJ3_9SPHI</name>
<dbReference type="Pfam" id="PF00072">
    <property type="entry name" value="Response_reg"/>
    <property type="match status" value="1"/>
</dbReference>
<evidence type="ECO:0000259" key="4">
    <source>
        <dbReference type="PROSITE" id="PS50043"/>
    </source>
</evidence>
<dbReference type="PROSITE" id="PS50043">
    <property type="entry name" value="HTH_LUXR_2"/>
    <property type="match status" value="1"/>
</dbReference>
<dbReference type="GO" id="GO:0006355">
    <property type="term" value="P:regulation of DNA-templated transcription"/>
    <property type="evidence" value="ECO:0007669"/>
    <property type="project" value="InterPro"/>
</dbReference>
<evidence type="ECO:0000313" key="7">
    <source>
        <dbReference type="Proteomes" id="UP000284120"/>
    </source>
</evidence>
<proteinExistence type="predicted"/>
<keyword evidence="2" id="KW-0238">DNA-binding</keyword>
<keyword evidence="1 3" id="KW-0597">Phosphoprotein</keyword>
<dbReference type="PROSITE" id="PS00622">
    <property type="entry name" value="HTH_LUXR_1"/>
    <property type="match status" value="1"/>
</dbReference>
<dbReference type="OrthoDB" id="9797341at2"/>
<dbReference type="GO" id="GO:0000160">
    <property type="term" value="P:phosphorelay signal transduction system"/>
    <property type="evidence" value="ECO:0007669"/>
    <property type="project" value="InterPro"/>
</dbReference>
<dbReference type="SUPFAM" id="SSF46894">
    <property type="entry name" value="C-terminal effector domain of the bipartite response regulators"/>
    <property type="match status" value="1"/>
</dbReference>
<evidence type="ECO:0000256" key="2">
    <source>
        <dbReference type="ARBA" id="ARBA00023125"/>
    </source>
</evidence>
<dbReference type="InterPro" id="IPR001789">
    <property type="entry name" value="Sig_transdc_resp-reg_receiver"/>
</dbReference>
<protein>
    <submittedName>
        <fullName evidence="6">Response regulator transcription factor</fullName>
    </submittedName>
</protein>
<sequence>MNMNIKVAIFEDNKLIREALQTIINGSPGFVCTGSFVNVNQVLADIHFSQPDVVLMDIEMPGLNGIEATKIIREEFPEIKVLIQTVFNDSDKIFNALCAGASGYILKTDSPTRQLEAIKEVFAGGGAMSTSIAQKVMGFFVRKNVILVQPEDTDFDLSTREKEILSLVVDGHNYRDIAEKTFISYETVRTHIKHIYKKLHVASKAEAILKAIQQGLK</sequence>
<feature type="modified residue" description="4-aspartylphosphate" evidence="3">
    <location>
        <position position="57"/>
    </location>
</feature>
<dbReference type="Gene3D" id="3.40.50.2300">
    <property type="match status" value="1"/>
</dbReference>
<comment type="caution">
    <text evidence="6">The sequence shown here is derived from an EMBL/GenBank/DDBJ whole genome shotgun (WGS) entry which is preliminary data.</text>
</comment>
<evidence type="ECO:0000313" key="6">
    <source>
        <dbReference type="EMBL" id="RWU08249.1"/>
    </source>
</evidence>
<reference evidence="6 7" key="1">
    <citation type="submission" date="2018-06" db="EMBL/GenBank/DDBJ databases">
        <title>Pedobacter endophyticus sp. nov., an endophytic bacterium isolated from a leaf of Triticum aestivum.</title>
        <authorList>
            <person name="Zhang L."/>
        </authorList>
    </citation>
    <scope>NUCLEOTIDE SEQUENCE [LARGE SCALE GENOMIC DNA]</scope>
    <source>
        <strain evidence="6 7">CM134L-2</strain>
    </source>
</reference>
<dbReference type="Pfam" id="PF00196">
    <property type="entry name" value="GerE"/>
    <property type="match status" value="1"/>
</dbReference>
<dbReference type="Proteomes" id="UP000284120">
    <property type="component" value="Unassembled WGS sequence"/>
</dbReference>
<evidence type="ECO:0000256" key="1">
    <source>
        <dbReference type="ARBA" id="ARBA00022553"/>
    </source>
</evidence>
<keyword evidence="7" id="KW-1185">Reference proteome</keyword>
<dbReference type="InterPro" id="IPR000792">
    <property type="entry name" value="Tscrpt_reg_LuxR_C"/>
</dbReference>
<organism evidence="6 7">
    <name type="scientific">Pedobacter chitinilyticus</name>
    <dbReference type="NCBI Taxonomy" id="2233776"/>
    <lineage>
        <taxon>Bacteria</taxon>
        <taxon>Pseudomonadati</taxon>
        <taxon>Bacteroidota</taxon>
        <taxon>Sphingobacteriia</taxon>
        <taxon>Sphingobacteriales</taxon>
        <taxon>Sphingobacteriaceae</taxon>
        <taxon>Pedobacter</taxon>
    </lineage>
</organism>
<dbReference type="CDD" id="cd06170">
    <property type="entry name" value="LuxR_C_like"/>
    <property type="match status" value="1"/>
</dbReference>
<dbReference type="GO" id="GO:0003677">
    <property type="term" value="F:DNA binding"/>
    <property type="evidence" value="ECO:0007669"/>
    <property type="project" value="UniProtKB-KW"/>
</dbReference>
<dbReference type="EMBL" id="SAYW01000002">
    <property type="protein sequence ID" value="RWU08249.1"/>
    <property type="molecule type" value="Genomic_DNA"/>
</dbReference>
<evidence type="ECO:0000256" key="3">
    <source>
        <dbReference type="PROSITE-ProRule" id="PRU00169"/>
    </source>
</evidence>
<dbReference type="PROSITE" id="PS50110">
    <property type="entry name" value="RESPONSE_REGULATORY"/>
    <property type="match status" value="1"/>
</dbReference>
<evidence type="ECO:0000259" key="5">
    <source>
        <dbReference type="PROSITE" id="PS50110"/>
    </source>
</evidence>
<dbReference type="InterPro" id="IPR016032">
    <property type="entry name" value="Sig_transdc_resp-reg_C-effctor"/>
</dbReference>
<dbReference type="SMART" id="SM00421">
    <property type="entry name" value="HTH_LUXR"/>
    <property type="match status" value="1"/>
</dbReference>
<dbReference type="SUPFAM" id="SSF52172">
    <property type="entry name" value="CheY-like"/>
    <property type="match status" value="1"/>
</dbReference>
<dbReference type="InterPro" id="IPR039420">
    <property type="entry name" value="WalR-like"/>
</dbReference>